<dbReference type="SUPFAM" id="SSF55856">
    <property type="entry name" value="Cytochrome b5-like heme/steroid binding domain"/>
    <property type="match status" value="1"/>
</dbReference>
<dbReference type="InterPro" id="IPR050668">
    <property type="entry name" value="Cytochrome_b5"/>
</dbReference>
<organism evidence="7">
    <name type="scientific">Favella ehrenbergii</name>
    <dbReference type="NCBI Taxonomy" id="182087"/>
    <lineage>
        <taxon>Eukaryota</taxon>
        <taxon>Sar</taxon>
        <taxon>Alveolata</taxon>
        <taxon>Ciliophora</taxon>
        <taxon>Intramacronucleata</taxon>
        <taxon>Spirotrichea</taxon>
        <taxon>Choreotrichia</taxon>
        <taxon>Tintinnida</taxon>
        <taxon>Xystonellidae</taxon>
        <taxon>Favella</taxon>
    </lineage>
</organism>
<dbReference type="PROSITE" id="PS50255">
    <property type="entry name" value="CYTOCHROME_B5_2"/>
    <property type="match status" value="1"/>
</dbReference>
<dbReference type="PANTHER" id="PTHR19359">
    <property type="entry name" value="CYTOCHROME B5"/>
    <property type="match status" value="1"/>
</dbReference>
<keyword evidence="5" id="KW-0472">Membrane</keyword>
<keyword evidence="5" id="KW-0812">Transmembrane</keyword>
<evidence type="ECO:0000256" key="3">
    <source>
        <dbReference type="ARBA" id="ARBA00023004"/>
    </source>
</evidence>
<dbReference type="EMBL" id="HBIE01035935">
    <property type="protein sequence ID" value="CAE0315943.1"/>
    <property type="molecule type" value="Transcribed_RNA"/>
</dbReference>
<feature type="domain" description="Cytochrome b5 heme-binding" evidence="6">
    <location>
        <begin position="10"/>
        <end position="83"/>
    </location>
</feature>
<proteinExistence type="inferred from homology"/>
<dbReference type="Gene3D" id="3.10.120.10">
    <property type="entry name" value="Cytochrome b5-like heme/steroid binding domain"/>
    <property type="match status" value="1"/>
</dbReference>
<evidence type="ECO:0000256" key="5">
    <source>
        <dbReference type="SAM" id="Phobius"/>
    </source>
</evidence>
<dbReference type="Pfam" id="PF00173">
    <property type="entry name" value="Cyt-b5"/>
    <property type="match status" value="1"/>
</dbReference>
<dbReference type="GO" id="GO:0016020">
    <property type="term" value="C:membrane"/>
    <property type="evidence" value="ECO:0007669"/>
    <property type="project" value="TreeGrafter"/>
</dbReference>
<comment type="similarity">
    <text evidence="4">Belongs to the cytochrome b5 family.</text>
</comment>
<accession>A0A7S3MR49</accession>
<keyword evidence="1" id="KW-0349">Heme</keyword>
<evidence type="ECO:0000256" key="1">
    <source>
        <dbReference type="ARBA" id="ARBA00022617"/>
    </source>
</evidence>
<sequence>MAEDRSKKGRKFTDLNEIFEHNTKESLWLLIDMKVYDVTNYKHPGGKQIFLQNAGQDATTQFEDINHENADKYMPGLLIGYYEPPEDEDSGAPGILDKKDGSGDDDMMSRIFLAVAFAIVAYYLYTQVA</sequence>
<dbReference type="InterPro" id="IPR036400">
    <property type="entry name" value="Cyt_B5-like_heme/steroid_sf"/>
</dbReference>
<dbReference type="AlphaFoldDB" id="A0A7S3MR49"/>
<evidence type="ECO:0000256" key="2">
    <source>
        <dbReference type="ARBA" id="ARBA00022723"/>
    </source>
</evidence>
<keyword evidence="5" id="KW-1133">Transmembrane helix</keyword>
<gene>
    <name evidence="7" type="ORF">FEHR0123_LOCUS10876</name>
</gene>
<dbReference type="InterPro" id="IPR001199">
    <property type="entry name" value="Cyt_B5-like_heme/steroid-bd"/>
</dbReference>
<evidence type="ECO:0000256" key="4">
    <source>
        <dbReference type="ARBA" id="ARBA00038168"/>
    </source>
</evidence>
<keyword evidence="2" id="KW-0479">Metal-binding</keyword>
<dbReference type="GO" id="GO:0020037">
    <property type="term" value="F:heme binding"/>
    <property type="evidence" value="ECO:0007669"/>
    <property type="project" value="TreeGrafter"/>
</dbReference>
<evidence type="ECO:0000313" key="7">
    <source>
        <dbReference type="EMBL" id="CAE0315943.1"/>
    </source>
</evidence>
<dbReference type="SMART" id="SM01117">
    <property type="entry name" value="Cyt-b5"/>
    <property type="match status" value="1"/>
</dbReference>
<name>A0A7S3MR49_9SPIT</name>
<evidence type="ECO:0000259" key="6">
    <source>
        <dbReference type="PROSITE" id="PS50255"/>
    </source>
</evidence>
<reference evidence="7" key="1">
    <citation type="submission" date="2021-01" db="EMBL/GenBank/DDBJ databases">
        <authorList>
            <person name="Corre E."/>
            <person name="Pelletier E."/>
            <person name="Niang G."/>
            <person name="Scheremetjew M."/>
            <person name="Finn R."/>
            <person name="Kale V."/>
            <person name="Holt S."/>
            <person name="Cochrane G."/>
            <person name="Meng A."/>
            <person name="Brown T."/>
            <person name="Cohen L."/>
        </authorList>
    </citation>
    <scope>NUCLEOTIDE SEQUENCE</scope>
    <source>
        <strain evidence="7">Fehren 1</strain>
    </source>
</reference>
<protein>
    <recommendedName>
        <fullName evidence="6">Cytochrome b5 heme-binding domain-containing protein</fullName>
    </recommendedName>
</protein>
<dbReference type="GO" id="GO:0046872">
    <property type="term" value="F:metal ion binding"/>
    <property type="evidence" value="ECO:0007669"/>
    <property type="project" value="UniProtKB-KW"/>
</dbReference>
<feature type="transmembrane region" description="Helical" evidence="5">
    <location>
        <begin position="107"/>
        <end position="125"/>
    </location>
</feature>
<keyword evidence="3" id="KW-0408">Iron</keyword>